<evidence type="ECO:0000256" key="2">
    <source>
        <dbReference type="ARBA" id="ARBA00022475"/>
    </source>
</evidence>
<dbReference type="PANTHER" id="PTHR30443:SF0">
    <property type="entry name" value="PHOSPHOETHANOLAMINE TRANSFERASE EPTA"/>
    <property type="match status" value="1"/>
</dbReference>
<dbReference type="PANTHER" id="PTHR30443">
    <property type="entry name" value="INNER MEMBRANE PROTEIN"/>
    <property type="match status" value="1"/>
</dbReference>
<dbReference type="InterPro" id="IPR000917">
    <property type="entry name" value="Sulfatase_N"/>
</dbReference>
<dbReference type="GO" id="GO:0005886">
    <property type="term" value="C:plasma membrane"/>
    <property type="evidence" value="ECO:0007669"/>
    <property type="project" value="UniProtKB-SubCell"/>
</dbReference>
<evidence type="ECO:0000256" key="1">
    <source>
        <dbReference type="ARBA" id="ARBA00004429"/>
    </source>
</evidence>
<evidence type="ECO:0000256" key="6">
    <source>
        <dbReference type="ARBA" id="ARBA00022989"/>
    </source>
</evidence>
<accession>A0A2U2DWA0</accession>
<dbReference type="Pfam" id="PF08019">
    <property type="entry name" value="EptA_B_N"/>
    <property type="match status" value="1"/>
</dbReference>
<dbReference type="CDD" id="cd16017">
    <property type="entry name" value="LptA"/>
    <property type="match status" value="1"/>
</dbReference>
<evidence type="ECO:0000256" key="8">
    <source>
        <dbReference type="SAM" id="Phobius"/>
    </source>
</evidence>
<keyword evidence="6 8" id="KW-1133">Transmembrane helix</keyword>
<dbReference type="InterPro" id="IPR058130">
    <property type="entry name" value="PEA_transf_C"/>
</dbReference>
<protein>
    <submittedName>
        <fullName evidence="11">Phosphoethanolamine transferase</fullName>
    </submittedName>
</protein>
<dbReference type="InterPro" id="IPR012549">
    <property type="entry name" value="EptA-like_N"/>
</dbReference>
<feature type="domain" description="Phosphoethanolamine transferase N-terminal" evidence="10">
    <location>
        <begin position="72"/>
        <end position="221"/>
    </location>
</feature>
<dbReference type="EMBL" id="QFBC01000002">
    <property type="protein sequence ID" value="PWE57594.1"/>
    <property type="molecule type" value="Genomic_DNA"/>
</dbReference>
<dbReference type="AlphaFoldDB" id="A0A2U2DWA0"/>
<name>A0A2U2DWA0_9HYPH</name>
<feature type="transmembrane region" description="Helical" evidence="8">
    <location>
        <begin position="169"/>
        <end position="188"/>
    </location>
</feature>
<evidence type="ECO:0000256" key="7">
    <source>
        <dbReference type="ARBA" id="ARBA00023136"/>
    </source>
</evidence>
<keyword evidence="3" id="KW-0997">Cell inner membrane</keyword>
<evidence type="ECO:0000256" key="3">
    <source>
        <dbReference type="ARBA" id="ARBA00022519"/>
    </source>
</evidence>
<feature type="transmembrane region" description="Helical" evidence="8">
    <location>
        <begin position="62"/>
        <end position="79"/>
    </location>
</feature>
<dbReference type="GO" id="GO:0009244">
    <property type="term" value="P:lipopolysaccharide core region biosynthetic process"/>
    <property type="evidence" value="ECO:0007669"/>
    <property type="project" value="TreeGrafter"/>
</dbReference>
<dbReference type="NCBIfam" id="NF028537">
    <property type="entry name" value="P_eth_NH2_trans"/>
    <property type="match status" value="1"/>
</dbReference>
<proteinExistence type="predicted"/>
<dbReference type="InterPro" id="IPR017850">
    <property type="entry name" value="Alkaline_phosphatase_core_sf"/>
</dbReference>
<evidence type="ECO:0000256" key="4">
    <source>
        <dbReference type="ARBA" id="ARBA00022679"/>
    </source>
</evidence>
<organism evidence="11 12">
    <name type="scientific">Metarhizobium album</name>
    <dbReference type="NCBI Taxonomy" id="2182425"/>
    <lineage>
        <taxon>Bacteria</taxon>
        <taxon>Pseudomonadati</taxon>
        <taxon>Pseudomonadota</taxon>
        <taxon>Alphaproteobacteria</taxon>
        <taxon>Hyphomicrobiales</taxon>
        <taxon>Rhizobiaceae</taxon>
        <taxon>Metarhizobium</taxon>
    </lineage>
</organism>
<dbReference type="Proteomes" id="UP000245252">
    <property type="component" value="Unassembled WGS sequence"/>
</dbReference>
<gene>
    <name evidence="11" type="ORF">DEM27_06550</name>
</gene>
<dbReference type="SUPFAM" id="SSF53649">
    <property type="entry name" value="Alkaline phosphatase-like"/>
    <property type="match status" value="1"/>
</dbReference>
<keyword evidence="5 8" id="KW-0812">Transmembrane</keyword>
<evidence type="ECO:0000256" key="5">
    <source>
        <dbReference type="ARBA" id="ARBA00022692"/>
    </source>
</evidence>
<comment type="caution">
    <text evidence="11">The sequence shown here is derived from an EMBL/GenBank/DDBJ whole genome shotgun (WGS) entry which is preliminary data.</text>
</comment>
<evidence type="ECO:0000313" key="12">
    <source>
        <dbReference type="Proteomes" id="UP000245252"/>
    </source>
</evidence>
<comment type="subcellular location">
    <subcellularLocation>
        <location evidence="1">Cell inner membrane</location>
        <topology evidence="1">Multi-pass membrane protein</topology>
    </subcellularLocation>
</comment>
<feature type="domain" description="Sulfatase N-terminal" evidence="9">
    <location>
        <begin position="251"/>
        <end position="539"/>
    </location>
</feature>
<sequence length="560" mass="61671">MVRAISRTARLAVTATPIKRIFSNRPTIGSVPLSILVAVYVLFATNYTFWYRAVHYMSDDQSALIALAVGLSAAFIALFTALSTKYLIKPVFIALIMVGTLASWFTDQFGVVIDIDMISNAAETTEAEAGHLLTTGLFFHVLLVGIVPSLLIAWIRIEHRPFLCKVGRNLALIIPCLTVFAVAGYGHFKTFAATFREHNDLVRILNPIMPVASAVKYAVRQTEERAIVVQALGTDARRLPAENGLAKPRILIVVAGETARAANFALNGYGRQTNPELEKQDITYFPDTVSCGTATAVSLPCMFSVYGRDAYTHEKGRSTENLMDVLAHAGIKAEWWDNNTGPKGIADRIASVNLSTSGDKRFCVNDECRDGIFLDRLDAWLDTVKQDSVLVLHQLGSHGPAYYQRYPEEFRHFKPDCRSAEFSKCTPEEIVNAYDNSILYTDHVLSALIDKLKARSSTLAGAMVYVSDHGESLGENGIYLHGAPYVFAPAEQTHVPFLVWLDRDFSAAFGLDRPCFDGSSVQPRSQDNLFHSVLGMMNVSTKAYDRSLDIFAACTGKPTS</sequence>
<feature type="transmembrane region" description="Helical" evidence="8">
    <location>
        <begin position="137"/>
        <end position="157"/>
    </location>
</feature>
<dbReference type="OrthoDB" id="9786870at2"/>
<feature type="transmembrane region" description="Helical" evidence="8">
    <location>
        <begin position="86"/>
        <end position="105"/>
    </location>
</feature>
<dbReference type="InterPro" id="IPR040423">
    <property type="entry name" value="PEA_transferase"/>
</dbReference>
<keyword evidence="12" id="KW-1185">Reference proteome</keyword>
<evidence type="ECO:0000259" key="9">
    <source>
        <dbReference type="Pfam" id="PF00884"/>
    </source>
</evidence>
<keyword evidence="7 8" id="KW-0472">Membrane</keyword>
<dbReference type="GO" id="GO:0016776">
    <property type="term" value="F:phosphotransferase activity, phosphate group as acceptor"/>
    <property type="evidence" value="ECO:0007669"/>
    <property type="project" value="TreeGrafter"/>
</dbReference>
<reference evidence="11 12" key="1">
    <citation type="submission" date="2018-05" db="EMBL/GenBank/DDBJ databases">
        <title>The draft genome of strain NS-104.</title>
        <authorList>
            <person name="Hang P."/>
            <person name="Jiang J."/>
        </authorList>
    </citation>
    <scope>NUCLEOTIDE SEQUENCE [LARGE SCALE GENOMIC DNA]</scope>
    <source>
        <strain evidence="11 12">NS-104</strain>
    </source>
</reference>
<keyword evidence="2" id="KW-1003">Cell membrane</keyword>
<dbReference type="Gene3D" id="3.40.720.10">
    <property type="entry name" value="Alkaline Phosphatase, subunit A"/>
    <property type="match status" value="1"/>
</dbReference>
<evidence type="ECO:0000313" key="11">
    <source>
        <dbReference type="EMBL" id="PWE57594.1"/>
    </source>
</evidence>
<keyword evidence="4 11" id="KW-0808">Transferase</keyword>
<evidence type="ECO:0000259" key="10">
    <source>
        <dbReference type="Pfam" id="PF08019"/>
    </source>
</evidence>
<dbReference type="Pfam" id="PF00884">
    <property type="entry name" value="Sulfatase"/>
    <property type="match status" value="1"/>
</dbReference>
<feature type="transmembrane region" description="Helical" evidence="8">
    <location>
        <begin position="28"/>
        <end position="50"/>
    </location>
</feature>